<evidence type="ECO:0000313" key="1">
    <source>
        <dbReference type="EMBL" id="CAI9606319.1"/>
    </source>
</evidence>
<reference evidence="1" key="1">
    <citation type="submission" date="2023-05" db="EMBL/GenBank/DDBJ databases">
        <authorList>
            <person name="Stuckert A."/>
        </authorList>
    </citation>
    <scope>NUCLEOTIDE SEQUENCE</scope>
</reference>
<protein>
    <submittedName>
        <fullName evidence="1">Uncharacterized protein</fullName>
    </submittedName>
</protein>
<dbReference type="InterPro" id="IPR027417">
    <property type="entry name" value="P-loop_NTPase"/>
</dbReference>
<organism evidence="1 2">
    <name type="scientific">Staurois parvus</name>
    <dbReference type="NCBI Taxonomy" id="386267"/>
    <lineage>
        <taxon>Eukaryota</taxon>
        <taxon>Metazoa</taxon>
        <taxon>Chordata</taxon>
        <taxon>Craniata</taxon>
        <taxon>Vertebrata</taxon>
        <taxon>Euteleostomi</taxon>
        <taxon>Amphibia</taxon>
        <taxon>Batrachia</taxon>
        <taxon>Anura</taxon>
        <taxon>Neobatrachia</taxon>
        <taxon>Ranoidea</taxon>
        <taxon>Ranidae</taxon>
        <taxon>Staurois</taxon>
    </lineage>
</organism>
<proteinExistence type="predicted"/>
<sequence length="215" mass="24676">MQCFPCVFIIPSFPDSLGFCQLYLQCSTESCLQRNKGRQIPVMDKTILLMERKIEKPNPEKNTWEENSLFLDSSGGDIADDTRINDLLSGALETPMQPLDDDDNERERDREICAASLVHQADQSLRRLISETMHKLKGSSASQDIKRISQELQCVKSKALEQLREHITVQTVLPDKDRSFDVQSYFTEEKERILQPFLCQSQKPWMDCQKSSAIS</sequence>
<gene>
    <name evidence="1" type="ORF">SPARVUS_LOCUS13753698</name>
</gene>
<name>A0ABN9GBI6_9NEOB</name>
<dbReference type="Gene3D" id="3.40.50.300">
    <property type="entry name" value="P-loop containing nucleotide triphosphate hydrolases"/>
    <property type="match status" value="1"/>
</dbReference>
<comment type="caution">
    <text evidence="1">The sequence shown here is derived from an EMBL/GenBank/DDBJ whole genome shotgun (WGS) entry which is preliminary data.</text>
</comment>
<dbReference type="PANTHER" id="PTHR20873:SF0">
    <property type="entry name" value="L-SERYL-TRNA(SEC) KINASE"/>
    <property type="match status" value="1"/>
</dbReference>
<dbReference type="PANTHER" id="PTHR20873">
    <property type="entry name" value="L-SERYL-TRNA(SEC) KINASE"/>
    <property type="match status" value="1"/>
</dbReference>
<keyword evidence="2" id="KW-1185">Reference proteome</keyword>
<dbReference type="InterPro" id="IPR052648">
    <property type="entry name" value="Ser-tRNA(Sec)_kinase"/>
</dbReference>
<dbReference type="Proteomes" id="UP001162483">
    <property type="component" value="Unassembled WGS sequence"/>
</dbReference>
<evidence type="ECO:0000313" key="2">
    <source>
        <dbReference type="Proteomes" id="UP001162483"/>
    </source>
</evidence>
<dbReference type="EMBL" id="CATNWA010018267">
    <property type="protein sequence ID" value="CAI9606319.1"/>
    <property type="molecule type" value="Genomic_DNA"/>
</dbReference>
<accession>A0ABN9GBI6</accession>